<name>A0ABR2YRF9_9CHLO</name>
<comment type="caution">
    <text evidence="5">The sequence shown here is derived from an EMBL/GenBank/DDBJ whole genome shotgun (WGS) entry which is preliminary data.</text>
</comment>
<evidence type="ECO:0000313" key="6">
    <source>
        <dbReference type="Proteomes" id="UP001491310"/>
    </source>
</evidence>
<dbReference type="InterPro" id="IPR014905">
    <property type="entry name" value="HIRAN"/>
</dbReference>
<dbReference type="Pfam" id="PF08797">
    <property type="entry name" value="HIRAN"/>
    <property type="match status" value="1"/>
</dbReference>
<feature type="compositionally biased region" description="Polar residues" evidence="3">
    <location>
        <begin position="51"/>
        <end position="63"/>
    </location>
</feature>
<protein>
    <recommendedName>
        <fullName evidence="4">HIRAN domain-containing protein</fullName>
    </recommendedName>
</protein>
<feature type="region of interest" description="Disordered" evidence="3">
    <location>
        <begin position="50"/>
        <end position="78"/>
    </location>
</feature>
<keyword evidence="6" id="KW-1185">Reference proteome</keyword>
<evidence type="ECO:0000256" key="1">
    <source>
        <dbReference type="ARBA" id="ARBA00022723"/>
    </source>
</evidence>
<dbReference type="EMBL" id="JALJOT010000006">
    <property type="protein sequence ID" value="KAK9909448.1"/>
    <property type="molecule type" value="Genomic_DNA"/>
</dbReference>
<evidence type="ECO:0000313" key="5">
    <source>
        <dbReference type="EMBL" id="KAK9909448.1"/>
    </source>
</evidence>
<accession>A0ABR2YRF9</accession>
<proteinExistence type="predicted"/>
<dbReference type="Gene3D" id="3.30.70.2330">
    <property type="match status" value="1"/>
</dbReference>
<sequence length="316" mass="35994">MVPRSYMRAATYSYRDLWSRICQPCNTLPRSVESQRRSQTINRLPRLRPIHSSSTRGYSSSVEGATAARDDLNRQLSSETPMTVLEGREWLRQNVQPEALRIAGVTFEGRQELIARLQPDQALMLQKEPDNEYDPNAIKVMTLSGSVLGYVPRDLTGRFPYDVTFGHAYHIGQVPDKGTWGALVAVRPQLPPLTVDAFPDRLLSSVNLSSILPKDDWDKLSQETCRAARFRCAISAGQGSDRVTPVVCQEVDDKQRQTAMWTLQAMNEWSIMEAEEYLQYLEGVIQQRNEMEWRLDMSWLQSKGLDIPKIIKAESM</sequence>
<dbReference type="Proteomes" id="UP001491310">
    <property type="component" value="Unassembled WGS sequence"/>
</dbReference>
<evidence type="ECO:0000256" key="2">
    <source>
        <dbReference type="ARBA" id="ARBA00022801"/>
    </source>
</evidence>
<evidence type="ECO:0000259" key="4">
    <source>
        <dbReference type="Pfam" id="PF08797"/>
    </source>
</evidence>
<reference evidence="5 6" key="1">
    <citation type="journal article" date="2024" name="Nat. Commun.">
        <title>Phylogenomics reveals the evolutionary origins of lichenization in chlorophyte algae.</title>
        <authorList>
            <person name="Puginier C."/>
            <person name="Libourel C."/>
            <person name="Otte J."/>
            <person name="Skaloud P."/>
            <person name="Haon M."/>
            <person name="Grisel S."/>
            <person name="Petersen M."/>
            <person name="Berrin J.G."/>
            <person name="Delaux P.M."/>
            <person name="Dal Grande F."/>
            <person name="Keller J."/>
        </authorList>
    </citation>
    <scope>NUCLEOTIDE SEQUENCE [LARGE SCALE GENOMIC DNA]</scope>
    <source>
        <strain evidence="5 6">SAG 216-7</strain>
    </source>
</reference>
<keyword evidence="2" id="KW-0378">Hydrolase</keyword>
<feature type="domain" description="HIRAN" evidence="4">
    <location>
        <begin position="109"/>
        <end position="157"/>
    </location>
</feature>
<evidence type="ECO:0000256" key="3">
    <source>
        <dbReference type="SAM" id="MobiDB-lite"/>
    </source>
</evidence>
<organism evidence="5 6">
    <name type="scientific">Coccomyxa subellipsoidea</name>
    <dbReference type="NCBI Taxonomy" id="248742"/>
    <lineage>
        <taxon>Eukaryota</taxon>
        <taxon>Viridiplantae</taxon>
        <taxon>Chlorophyta</taxon>
        <taxon>core chlorophytes</taxon>
        <taxon>Trebouxiophyceae</taxon>
        <taxon>Trebouxiophyceae incertae sedis</taxon>
        <taxon>Coccomyxaceae</taxon>
        <taxon>Coccomyxa</taxon>
    </lineage>
</organism>
<keyword evidence="1" id="KW-0479">Metal-binding</keyword>
<gene>
    <name evidence="5" type="ORF">WJX75_002420</name>
</gene>